<protein>
    <submittedName>
        <fullName evidence="1">Uncharacterized protein</fullName>
    </submittedName>
</protein>
<sequence>MSRTKQKDLDGIHNFYCPDIKTKTKKYKNKHVKKTIPIEHIARHSVLESAVLPIPSLPFIKKIRTGHSEYDYIIYCTYNAEYFEKGYCVNCYKKILKDEIKEIVEQDSSIMCPYCGVDTVIDERCFNHVINLLNIRFCNDKKINNISDLLAIWMKKDFVSLITPINLDHKISPFEDKFREASKLKRPIWNNYSRASSNKKIYTYRNNIYDFVTSDKPPIPSLPFIKDVCANYSEYDYLPYCIFNEQYFEKGYCVYCYKKVLKNEIKEIIDQDSTLMCPHCGIDTVVDERCFYHVINLIDNSYNGQEENYINDLLMIWRKKGFS</sequence>
<accession>A0A3G4ZSM1</accession>
<evidence type="ECO:0000313" key="1">
    <source>
        <dbReference type="EMBL" id="AYV77888.1"/>
    </source>
</evidence>
<gene>
    <name evidence="1" type="ORF">Edafosvirus2_67</name>
</gene>
<proteinExistence type="predicted"/>
<dbReference type="EMBL" id="MK072067">
    <property type="protein sequence ID" value="AYV77888.1"/>
    <property type="molecule type" value="Genomic_DNA"/>
</dbReference>
<organism evidence="1">
    <name type="scientific">Edafosvirus sp</name>
    <dbReference type="NCBI Taxonomy" id="2487765"/>
    <lineage>
        <taxon>Viruses</taxon>
        <taxon>Varidnaviria</taxon>
        <taxon>Bamfordvirae</taxon>
        <taxon>Nucleocytoviricota</taxon>
        <taxon>Megaviricetes</taxon>
        <taxon>Imitervirales</taxon>
        <taxon>Mimiviridae</taxon>
        <taxon>Klosneuvirinae</taxon>
    </lineage>
</organism>
<name>A0A3G4ZSM1_9VIRU</name>
<reference evidence="1" key="1">
    <citation type="submission" date="2018-10" db="EMBL/GenBank/DDBJ databases">
        <title>Hidden diversity of soil giant viruses.</title>
        <authorList>
            <person name="Schulz F."/>
            <person name="Alteio L."/>
            <person name="Goudeau D."/>
            <person name="Ryan E.M."/>
            <person name="Malmstrom R.R."/>
            <person name="Blanchard J."/>
            <person name="Woyke T."/>
        </authorList>
    </citation>
    <scope>NUCLEOTIDE SEQUENCE</scope>
    <source>
        <strain evidence="1">EDV1</strain>
    </source>
</reference>